<comment type="caution">
    <text evidence="9">The sequence shown here is derived from an EMBL/GenBank/DDBJ whole genome shotgun (WGS) entry which is preliminary data.</text>
</comment>
<keyword evidence="10" id="KW-1185">Reference proteome</keyword>
<proteinExistence type="inferred from homology"/>
<feature type="domain" description="DDE Tnp4" evidence="8">
    <location>
        <begin position="54"/>
        <end position="219"/>
    </location>
</feature>
<comment type="cofactor">
    <cofactor evidence="1">
        <name>a divalent metal cation</name>
        <dbReference type="ChEBI" id="CHEBI:60240"/>
    </cofactor>
</comment>
<dbReference type="GO" id="GO:0046872">
    <property type="term" value="F:metal ion binding"/>
    <property type="evidence" value="ECO:0007669"/>
    <property type="project" value="UniProtKB-KW"/>
</dbReference>
<dbReference type="GO" id="GO:0004518">
    <property type="term" value="F:nuclease activity"/>
    <property type="evidence" value="ECO:0007669"/>
    <property type="project" value="UniProtKB-KW"/>
</dbReference>
<dbReference type="EMBL" id="JAIZAY010000013">
    <property type="protein sequence ID" value="KAJ8030154.1"/>
    <property type="molecule type" value="Genomic_DNA"/>
</dbReference>
<dbReference type="OrthoDB" id="6762262at2759"/>
<protein>
    <submittedName>
        <fullName evidence="9">Protein ALP1-like</fullName>
    </submittedName>
</protein>
<gene>
    <name evidence="9" type="ORF">HOLleu_26482</name>
</gene>
<dbReference type="GO" id="GO:0005634">
    <property type="term" value="C:nucleus"/>
    <property type="evidence" value="ECO:0007669"/>
    <property type="project" value="UniProtKB-SubCell"/>
</dbReference>
<dbReference type="AlphaFoldDB" id="A0A9Q1BPD8"/>
<dbReference type="InterPro" id="IPR027806">
    <property type="entry name" value="HARBI1_dom"/>
</dbReference>
<keyword evidence="4" id="KW-0540">Nuclease</keyword>
<evidence type="ECO:0000259" key="8">
    <source>
        <dbReference type="Pfam" id="PF13359"/>
    </source>
</evidence>
<dbReference type="Pfam" id="PF13359">
    <property type="entry name" value="DDE_Tnp_4"/>
    <property type="match status" value="1"/>
</dbReference>
<evidence type="ECO:0000256" key="3">
    <source>
        <dbReference type="ARBA" id="ARBA00006958"/>
    </source>
</evidence>
<sequence length="293" mass="32938">MGVATISRLVHEGCEAFWKHREIFMKIPNDRDDWRMIAANFWEKWQFPHCIGALDGKHVVLMKPDKSGSLYYNYKETCSIVLKALVDANLKFIAISTGALGRNSDGGIFARSRLGQRFADGDFNFPPSAPLPESEHLGPLPYVAVGDEAFPLLYHLMRPFPGRQNSIDKQIFNYRLSRARRIMENAFGIFAARWMVFHTKIALQPAHANSVVKAACVLHSLLKAKTTPSQKAQLMEEAADVNSVDGLANVRGTGGMVTEAAISVRDSFKEFFMQDKSVPWQMQNVQRGRFSDN</sequence>
<comment type="similarity">
    <text evidence="3">Belongs to the HARBI1 family.</text>
</comment>
<keyword evidence="5" id="KW-0479">Metal-binding</keyword>
<evidence type="ECO:0000256" key="1">
    <source>
        <dbReference type="ARBA" id="ARBA00001968"/>
    </source>
</evidence>
<accession>A0A9Q1BPD8</accession>
<dbReference type="PANTHER" id="PTHR22930:SF269">
    <property type="entry name" value="NUCLEASE HARBI1-LIKE PROTEIN"/>
    <property type="match status" value="1"/>
</dbReference>
<evidence type="ECO:0000256" key="7">
    <source>
        <dbReference type="ARBA" id="ARBA00023242"/>
    </source>
</evidence>
<reference evidence="9" key="1">
    <citation type="submission" date="2021-10" db="EMBL/GenBank/DDBJ databases">
        <title>Tropical sea cucumber genome reveals ecological adaptation and Cuvierian tubules defense mechanism.</title>
        <authorList>
            <person name="Chen T."/>
        </authorList>
    </citation>
    <scope>NUCLEOTIDE SEQUENCE</scope>
    <source>
        <strain evidence="9">Nanhai2018</strain>
        <tissue evidence="9">Muscle</tissue>
    </source>
</reference>
<keyword evidence="6" id="KW-0378">Hydrolase</keyword>
<evidence type="ECO:0000313" key="9">
    <source>
        <dbReference type="EMBL" id="KAJ8030154.1"/>
    </source>
</evidence>
<dbReference type="PANTHER" id="PTHR22930">
    <property type="match status" value="1"/>
</dbReference>
<keyword evidence="7" id="KW-0539">Nucleus</keyword>
<dbReference type="GO" id="GO:0016787">
    <property type="term" value="F:hydrolase activity"/>
    <property type="evidence" value="ECO:0007669"/>
    <property type="project" value="UniProtKB-KW"/>
</dbReference>
<organism evidence="9 10">
    <name type="scientific">Holothuria leucospilota</name>
    <name type="common">Black long sea cucumber</name>
    <name type="synonym">Mertensiothuria leucospilota</name>
    <dbReference type="NCBI Taxonomy" id="206669"/>
    <lineage>
        <taxon>Eukaryota</taxon>
        <taxon>Metazoa</taxon>
        <taxon>Echinodermata</taxon>
        <taxon>Eleutherozoa</taxon>
        <taxon>Echinozoa</taxon>
        <taxon>Holothuroidea</taxon>
        <taxon>Aspidochirotacea</taxon>
        <taxon>Aspidochirotida</taxon>
        <taxon>Holothuriidae</taxon>
        <taxon>Holothuria</taxon>
    </lineage>
</organism>
<evidence type="ECO:0000256" key="2">
    <source>
        <dbReference type="ARBA" id="ARBA00004123"/>
    </source>
</evidence>
<name>A0A9Q1BPD8_HOLLE</name>
<evidence type="ECO:0000256" key="6">
    <source>
        <dbReference type="ARBA" id="ARBA00022801"/>
    </source>
</evidence>
<dbReference type="InterPro" id="IPR045249">
    <property type="entry name" value="HARBI1-like"/>
</dbReference>
<evidence type="ECO:0000256" key="4">
    <source>
        <dbReference type="ARBA" id="ARBA00022722"/>
    </source>
</evidence>
<evidence type="ECO:0000256" key="5">
    <source>
        <dbReference type="ARBA" id="ARBA00022723"/>
    </source>
</evidence>
<dbReference type="Proteomes" id="UP001152320">
    <property type="component" value="Chromosome 13"/>
</dbReference>
<comment type="subcellular location">
    <subcellularLocation>
        <location evidence="2">Nucleus</location>
    </subcellularLocation>
</comment>
<evidence type="ECO:0000313" key="10">
    <source>
        <dbReference type="Proteomes" id="UP001152320"/>
    </source>
</evidence>